<dbReference type="EMBL" id="MFJG01000030">
    <property type="protein sequence ID" value="OGG05715.1"/>
    <property type="molecule type" value="Genomic_DNA"/>
</dbReference>
<dbReference type="STRING" id="1798377.A2872_04715"/>
<dbReference type="Gene3D" id="2.60.40.10">
    <property type="entry name" value="Immunoglobulins"/>
    <property type="match status" value="1"/>
</dbReference>
<dbReference type="InterPro" id="IPR008969">
    <property type="entry name" value="CarboxyPept-like_regulatory"/>
</dbReference>
<gene>
    <name evidence="2" type="ORF">A2872_04715</name>
</gene>
<evidence type="ECO:0000256" key="1">
    <source>
        <dbReference type="SAM" id="Phobius"/>
    </source>
</evidence>
<evidence type="ECO:0008006" key="4">
    <source>
        <dbReference type="Google" id="ProtNLM"/>
    </source>
</evidence>
<keyword evidence="1" id="KW-0812">Transmembrane</keyword>
<dbReference type="Proteomes" id="UP000178681">
    <property type="component" value="Unassembled WGS sequence"/>
</dbReference>
<dbReference type="SUPFAM" id="SSF49464">
    <property type="entry name" value="Carboxypeptidase regulatory domain-like"/>
    <property type="match status" value="1"/>
</dbReference>
<evidence type="ECO:0000313" key="2">
    <source>
        <dbReference type="EMBL" id="OGG05715.1"/>
    </source>
</evidence>
<feature type="transmembrane region" description="Helical" evidence="1">
    <location>
        <begin position="7"/>
        <end position="30"/>
    </location>
</feature>
<sequence length="139" mass="15051">MQSKRGFVLLIPLFVVALIAAGAAFGYYYFVVNKPAKVETRTATTTEVSPKQFFLSVINPVDGVLVTEKKLLVIGTSLPDTVVVIYTDDSEVSTQSDKDGRFSGQIDLIEGLNSLTVTAFGEADEETSVSMDVVYNKDS</sequence>
<name>A0A1F5Z016_9BACT</name>
<keyword evidence="1" id="KW-1133">Transmembrane helix</keyword>
<reference evidence="2 3" key="1">
    <citation type="journal article" date="2016" name="Nat. Commun.">
        <title>Thousands of microbial genomes shed light on interconnected biogeochemical processes in an aquifer system.</title>
        <authorList>
            <person name="Anantharaman K."/>
            <person name="Brown C.T."/>
            <person name="Hug L.A."/>
            <person name="Sharon I."/>
            <person name="Castelle C.J."/>
            <person name="Probst A.J."/>
            <person name="Thomas B.C."/>
            <person name="Singh A."/>
            <person name="Wilkins M.J."/>
            <person name="Karaoz U."/>
            <person name="Brodie E.L."/>
            <person name="Williams K.H."/>
            <person name="Hubbard S.S."/>
            <person name="Banfield J.F."/>
        </authorList>
    </citation>
    <scope>NUCLEOTIDE SEQUENCE [LARGE SCALE GENOMIC DNA]</scope>
</reference>
<comment type="caution">
    <text evidence="2">The sequence shown here is derived from an EMBL/GenBank/DDBJ whole genome shotgun (WGS) entry which is preliminary data.</text>
</comment>
<organism evidence="2 3">
    <name type="scientific">Candidatus Gottesmanbacteria bacterium RIFCSPHIGHO2_01_FULL_42_12</name>
    <dbReference type="NCBI Taxonomy" id="1798377"/>
    <lineage>
        <taxon>Bacteria</taxon>
        <taxon>Candidatus Gottesmaniibacteriota</taxon>
    </lineage>
</organism>
<accession>A0A1F5Z016</accession>
<evidence type="ECO:0000313" key="3">
    <source>
        <dbReference type="Proteomes" id="UP000178681"/>
    </source>
</evidence>
<proteinExistence type="predicted"/>
<dbReference type="AlphaFoldDB" id="A0A1F5Z016"/>
<keyword evidence="1" id="KW-0472">Membrane</keyword>
<dbReference type="InterPro" id="IPR013783">
    <property type="entry name" value="Ig-like_fold"/>
</dbReference>
<protein>
    <recommendedName>
        <fullName evidence="4">Bacterial Ig domain-containing protein</fullName>
    </recommendedName>
</protein>